<gene>
    <name evidence="1" type="ORF">SERLADRAFT_466178</name>
</gene>
<reference evidence="1" key="1">
    <citation type="submission" date="2011-04" db="EMBL/GenBank/DDBJ databases">
        <title>Evolution of plant cell wall degrading machinery underlies the functional diversity of forest fungi.</title>
        <authorList>
            <consortium name="US DOE Joint Genome Institute (JGI-PGF)"/>
            <person name="Eastwood D.C."/>
            <person name="Floudas D."/>
            <person name="Binder M."/>
            <person name="Majcherczyk A."/>
            <person name="Schneider P."/>
            <person name="Aerts A."/>
            <person name="Asiegbu F.O."/>
            <person name="Baker S.E."/>
            <person name="Barry K."/>
            <person name="Bendiksby M."/>
            <person name="Blumentritt M."/>
            <person name="Coutinho P.M."/>
            <person name="Cullen D."/>
            <person name="Cullen D."/>
            <person name="Gathman A."/>
            <person name="Goodell B."/>
            <person name="Henrissat B."/>
            <person name="Ihrmark K."/>
            <person name="Kauserud H."/>
            <person name="Kohler A."/>
            <person name="LaButti K."/>
            <person name="Lapidus A."/>
            <person name="Lavin J.L."/>
            <person name="Lee Y.-H."/>
            <person name="Lindquist E."/>
            <person name="Lilly W."/>
            <person name="Lucas S."/>
            <person name="Morin E."/>
            <person name="Murat C."/>
            <person name="Oguiza J.A."/>
            <person name="Park J."/>
            <person name="Pisabarro A.G."/>
            <person name="Riley R."/>
            <person name="Rosling A."/>
            <person name="Salamov A."/>
            <person name="Schmidt O."/>
            <person name="Schmutz J."/>
            <person name="Skrede I."/>
            <person name="Stenlid J."/>
            <person name="Wiebenga A."/>
            <person name="Xie X."/>
            <person name="Kues U."/>
            <person name="Hibbett D.S."/>
            <person name="Hoffmeister D."/>
            <person name="Hogberg N."/>
            <person name="Martin F."/>
            <person name="Grigoriev I.V."/>
            <person name="Watkinson S.C."/>
        </authorList>
    </citation>
    <scope>NUCLEOTIDE SEQUENCE</scope>
    <source>
        <strain evidence="1">S7.9</strain>
    </source>
</reference>
<evidence type="ECO:0000313" key="1">
    <source>
        <dbReference type="EMBL" id="EGO25664.1"/>
    </source>
</evidence>
<dbReference type="Proteomes" id="UP000008064">
    <property type="component" value="Unassembled WGS sequence"/>
</dbReference>
<dbReference type="KEGG" id="sla:SERLADRAFT_466178"/>
<protein>
    <submittedName>
        <fullName evidence="1">Uncharacterized protein</fullName>
    </submittedName>
</protein>
<accession>F8NTJ2</accession>
<feature type="non-terminal residue" evidence="1">
    <location>
        <position position="136"/>
    </location>
</feature>
<dbReference type="RefSeq" id="XP_007317786.1">
    <property type="nucleotide sequence ID" value="XM_007317724.1"/>
</dbReference>
<organism>
    <name type="scientific">Serpula lacrymans var. lacrymans (strain S7.9)</name>
    <name type="common">Dry rot fungus</name>
    <dbReference type="NCBI Taxonomy" id="578457"/>
    <lineage>
        <taxon>Eukaryota</taxon>
        <taxon>Fungi</taxon>
        <taxon>Dikarya</taxon>
        <taxon>Basidiomycota</taxon>
        <taxon>Agaricomycotina</taxon>
        <taxon>Agaricomycetes</taxon>
        <taxon>Agaricomycetidae</taxon>
        <taxon>Boletales</taxon>
        <taxon>Coniophorineae</taxon>
        <taxon>Serpulaceae</taxon>
        <taxon>Serpula</taxon>
    </lineage>
</organism>
<dbReference type="OrthoDB" id="5319015at2759"/>
<name>F8NTJ2_SERL9</name>
<proteinExistence type="predicted"/>
<sequence length="136" mass="14848">MTLGGGDLSSLRTQVALVHINSTLEAGYRSIEAERRDINAVCQGISELRAQVEEIRAKAEVEVLGSSEVQGDGEDSVKKAMTEGGKEMKLLLDSLTWWKMIWKVDEVGSLVGSAVNKAWCRDLKDQVGLKRSLTGN</sequence>
<dbReference type="EMBL" id="GL945433">
    <property type="protein sequence ID" value="EGO25664.1"/>
    <property type="molecule type" value="Genomic_DNA"/>
</dbReference>
<dbReference type="AlphaFoldDB" id="F8NTJ2"/>
<dbReference type="HOGENOM" id="CLU_1880472_0_0_1"/>
<dbReference type="GeneID" id="18819022"/>